<feature type="domain" description="Helicase ATP-binding" evidence="12">
    <location>
        <begin position="310"/>
        <end position="491"/>
    </location>
</feature>
<dbReference type="InterPro" id="IPR027417">
    <property type="entry name" value="P-loop_NTPase"/>
</dbReference>
<dbReference type="Pfam" id="PF22679">
    <property type="entry name" value="T1R_D3-like"/>
    <property type="match status" value="1"/>
</dbReference>
<keyword evidence="14" id="KW-1185">Reference proteome</keyword>
<dbReference type="EMBL" id="JAATJH010000002">
    <property type="protein sequence ID" value="NJC25682.1"/>
    <property type="molecule type" value="Genomic_DNA"/>
</dbReference>
<dbReference type="PANTHER" id="PTHR30195:SF15">
    <property type="entry name" value="TYPE I RESTRICTION ENZYME HINDI ENDONUCLEASE SUBUNIT"/>
    <property type="match status" value="1"/>
</dbReference>
<dbReference type="CDD" id="cd22332">
    <property type="entry name" value="HsdR_N"/>
    <property type="match status" value="1"/>
</dbReference>
<dbReference type="InterPro" id="IPR007409">
    <property type="entry name" value="Restrct_endonuc_type1_HsdR_N"/>
</dbReference>
<gene>
    <name evidence="13" type="ORF">GGR27_001181</name>
</gene>
<comment type="similarity">
    <text evidence="2 10">Belongs to the HsdR family.</text>
</comment>
<feature type="region of interest" description="Disordered" evidence="11">
    <location>
        <begin position="619"/>
        <end position="647"/>
    </location>
</feature>
<dbReference type="EC" id="3.1.21.3" evidence="10"/>
<dbReference type="InterPro" id="IPR004473">
    <property type="entry name" value="Restrct_endonuc_typeI_HsdR"/>
</dbReference>
<comment type="function">
    <text evidence="10">Subunit R is required for both nuclease and ATPase activities, but not for modification.</text>
</comment>
<evidence type="ECO:0000256" key="7">
    <source>
        <dbReference type="ARBA" id="ARBA00022801"/>
    </source>
</evidence>
<evidence type="ECO:0000256" key="6">
    <source>
        <dbReference type="ARBA" id="ARBA00022759"/>
    </source>
</evidence>
<sequence length="1097" mass="124652">MSNHFNEATLEAAIINLLEEQGYPHYFGHQLDRPDEETVLLRDDLTTYLRTRYRAQNLTDREIAGIIHELEHLPASDLYGSNREVMRLVTNGRNFVREDPRDDNFYLYLLDFPGEVATDFTTTASASAQLMNVSDAPIFSGVGDANVYRFVTQLKITATNGSFRIPDGILYVNGLPLVVFEFKSTVREEATIHDGFVQIQTRYGRDIPQLIKYNAFCVISDGPNTKAGSFFAPYEFYYAWRRVDKPDPTEHVGDQLFTLIRGMLDKDRLRDIIHDFIFLPDTAPPDLKILCRYPQYYAARALYANILRQLKPRGEGKGGTYFGATGCGKSYTMLFLTRLLMRSQRLNSPTIVLITDRTDLDDQLSAQFTNAKEYIGDRVVKTVISRNDLRDELAGRASGGVFLTTIHKFNEDTELLSERTNVICISDEAHRSQVNLEQKVVTTKDGVFIRYGFAKHLHDSLPNATFVGFTGTPIDATLDVFGPVVDSYTMTESVRDEITVRIVREGRAAKVLLEGSVVQKMEDYYAEAAAAGASEYQVEASKKATSGMNAILGDPSRLKALAEDFVEHYERRVEEGSTVLGKAMFVTSNRHIAYDLYKEIIAIRTSWADRKTNSNTYTAIPTASELSPLSSSGEGPGERATQNSQTQPVAFSNLVMTRGKDDPKELYNLLGTKAYRKTLDTLFKDPTSNFKIAIVVDMWLTGFDVPELDTIYIDKPIQHHNLIQTISRVNRKLAGKERGLVVDYIGIKTQMNLALAMFSKADGQNIEDVNKSIVAVRDFLDLLRKFFHGFDTKPYYAGTPLEKLRTLNAAVEFAMATQKREHRYMQLVKRLKAAYDVCSGSGVIRQDERNELHFFLAVRAIIAKLTRGDAPDTAMMNEKVREMMREAIASDGVEELFTIDGTDGRQDIFSDEYLERIKKIKLPNTKVKLLQKLLAQAIAEFKKVNRLQGTNFSEKLRGLVERYNDRTENDTYVGDVIEEMSDSIIDLYQQLTREMNSFGDMGIDFEEKAFYDILLQLSVKYDFTYPLDRMLDLAEAMKVIVDDKVRYEDWSERADIKAELKVSLVLLLAEFKYPPITNDDVYQKVFEQVEGYKMNRR</sequence>
<dbReference type="Pfam" id="PF11867">
    <property type="entry name" value="T1RH-like_C"/>
    <property type="match status" value="1"/>
</dbReference>
<evidence type="ECO:0000256" key="10">
    <source>
        <dbReference type="RuleBase" id="RU364115"/>
    </source>
</evidence>
<evidence type="ECO:0000256" key="1">
    <source>
        <dbReference type="ARBA" id="ARBA00000851"/>
    </source>
</evidence>
<comment type="catalytic activity">
    <reaction evidence="1 10">
        <text>Endonucleolytic cleavage of DNA to give random double-stranded fragments with terminal 5'-phosphates, ATP is simultaneously hydrolyzed.</text>
        <dbReference type="EC" id="3.1.21.3"/>
    </reaction>
</comment>
<dbReference type="Gene3D" id="3.90.1570.50">
    <property type="match status" value="1"/>
</dbReference>
<dbReference type="NCBIfam" id="TIGR00348">
    <property type="entry name" value="hsdR"/>
    <property type="match status" value="1"/>
</dbReference>
<keyword evidence="7 10" id="KW-0378">Hydrolase</keyword>
<protein>
    <recommendedName>
        <fullName evidence="10">Type I restriction enzyme endonuclease subunit</fullName>
        <shortName evidence="10">R protein</shortName>
        <ecNumber evidence="10">3.1.21.3</ecNumber>
    </recommendedName>
</protein>
<keyword evidence="9 10" id="KW-0238">DNA-binding</keyword>
<accession>A0ABX0XA66</accession>
<evidence type="ECO:0000256" key="4">
    <source>
        <dbReference type="ARBA" id="ARBA00022741"/>
    </source>
</evidence>
<name>A0ABX0XA66_9BACT</name>
<evidence type="ECO:0000256" key="5">
    <source>
        <dbReference type="ARBA" id="ARBA00022747"/>
    </source>
</evidence>
<dbReference type="InterPro" id="IPR040980">
    <property type="entry name" value="SWI2_SNF2"/>
</dbReference>
<evidence type="ECO:0000259" key="12">
    <source>
        <dbReference type="PROSITE" id="PS51192"/>
    </source>
</evidence>
<dbReference type="Gene3D" id="3.40.50.300">
    <property type="entry name" value="P-loop containing nucleotide triphosphate hydrolases"/>
    <property type="match status" value="2"/>
</dbReference>
<keyword evidence="4 10" id="KW-0547">Nucleotide-binding</keyword>
<evidence type="ECO:0000256" key="2">
    <source>
        <dbReference type="ARBA" id="ARBA00008598"/>
    </source>
</evidence>
<dbReference type="InterPro" id="IPR021810">
    <property type="entry name" value="T1RH-like_C"/>
</dbReference>
<keyword evidence="8 10" id="KW-0067">ATP-binding</keyword>
<dbReference type="CDD" id="cd18800">
    <property type="entry name" value="SF2_C_EcoR124I-like"/>
    <property type="match status" value="1"/>
</dbReference>
<dbReference type="SUPFAM" id="SSF52540">
    <property type="entry name" value="P-loop containing nucleoside triphosphate hydrolases"/>
    <property type="match status" value="2"/>
</dbReference>
<feature type="compositionally biased region" description="Low complexity" evidence="11">
    <location>
        <begin position="624"/>
        <end position="633"/>
    </location>
</feature>
<comment type="subunit">
    <text evidence="10">The type I restriction/modification system is composed of three polypeptides R, M and S.</text>
</comment>
<dbReference type="Proteomes" id="UP000770785">
    <property type="component" value="Unassembled WGS sequence"/>
</dbReference>
<evidence type="ECO:0000256" key="11">
    <source>
        <dbReference type="SAM" id="MobiDB-lite"/>
    </source>
</evidence>
<evidence type="ECO:0000256" key="8">
    <source>
        <dbReference type="ARBA" id="ARBA00022840"/>
    </source>
</evidence>
<evidence type="ECO:0000313" key="14">
    <source>
        <dbReference type="Proteomes" id="UP000770785"/>
    </source>
</evidence>
<evidence type="ECO:0000256" key="3">
    <source>
        <dbReference type="ARBA" id="ARBA00022722"/>
    </source>
</evidence>
<organism evidence="13 14">
    <name type="scientific">Neolewinella antarctica</name>
    <dbReference type="NCBI Taxonomy" id="442734"/>
    <lineage>
        <taxon>Bacteria</taxon>
        <taxon>Pseudomonadati</taxon>
        <taxon>Bacteroidota</taxon>
        <taxon>Saprospiria</taxon>
        <taxon>Saprospirales</taxon>
        <taxon>Lewinellaceae</taxon>
        <taxon>Neolewinella</taxon>
    </lineage>
</organism>
<dbReference type="Pfam" id="PF18766">
    <property type="entry name" value="SWI2_SNF2"/>
    <property type="match status" value="1"/>
</dbReference>
<proteinExistence type="inferred from homology"/>
<keyword evidence="3" id="KW-0540">Nuclease</keyword>
<dbReference type="PANTHER" id="PTHR30195">
    <property type="entry name" value="TYPE I SITE-SPECIFIC DEOXYRIBONUCLEASE PROTEIN SUBUNIT M AND R"/>
    <property type="match status" value="1"/>
</dbReference>
<evidence type="ECO:0000313" key="13">
    <source>
        <dbReference type="EMBL" id="NJC25682.1"/>
    </source>
</evidence>
<keyword evidence="6" id="KW-0255">Endonuclease</keyword>
<dbReference type="InterPro" id="IPR055180">
    <property type="entry name" value="HsdR_RecA-like_helicase_dom_2"/>
</dbReference>
<dbReference type="Pfam" id="PF04313">
    <property type="entry name" value="HSDR_N"/>
    <property type="match status" value="1"/>
</dbReference>
<comment type="caution">
    <text evidence="13">The sequence shown here is derived from an EMBL/GenBank/DDBJ whole genome shotgun (WGS) entry which is preliminary data.</text>
</comment>
<dbReference type="RefSeq" id="WP_168036471.1">
    <property type="nucleotide sequence ID" value="NZ_JAATJH010000002.1"/>
</dbReference>
<dbReference type="InterPro" id="IPR014001">
    <property type="entry name" value="Helicase_ATP-bd"/>
</dbReference>
<reference evidence="13 14" key="1">
    <citation type="submission" date="2020-03" db="EMBL/GenBank/DDBJ databases">
        <title>Genomic Encyclopedia of Type Strains, Phase IV (KMG-IV): sequencing the most valuable type-strain genomes for metagenomic binning, comparative biology and taxonomic classification.</title>
        <authorList>
            <person name="Goeker M."/>
        </authorList>
    </citation>
    <scope>NUCLEOTIDE SEQUENCE [LARGE SCALE GENOMIC DNA]</scope>
    <source>
        <strain evidence="13 14">DSM 105096</strain>
    </source>
</reference>
<dbReference type="PROSITE" id="PS51192">
    <property type="entry name" value="HELICASE_ATP_BIND_1"/>
    <property type="match status" value="1"/>
</dbReference>
<dbReference type="InterPro" id="IPR051268">
    <property type="entry name" value="Type-I_R_enzyme_R_subunit"/>
</dbReference>
<evidence type="ECO:0000256" key="9">
    <source>
        <dbReference type="ARBA" id="ARBA00023125"/>
    </source>
</evidence>
<keyword evidence="5 10" id="KW-0680">Restriction system</keyword>
<dbReference type="SMART" id="SM00487">
    <property type="entry name" value="DEXDc"/>
    <property type="match status" value="1"/>
</dbReference>
<dbReference type="GO" id="GO:0009035">
    <property type="term" value="F:type I site-specific deoxyribonuclease activity"/>
    <property type="evidence" value="ECO:0007669"/>
    <property type="project" value="UniProtKB-EC"/>
</dbReference>